<dbReference type="GO" id="GO:0016787">
    <property type="term" value="F:hydrolase activity"/>
    <property type="evidence" value="ECO:0007669"/>
    <property type="project" value="UniProtKB-KW"/>
</dbReference>
<dbReference type="PANTHER" id="PTHR32268">
    <property type="entry name" value="HOMOSERINE O-ACETYLTRANSFERASE"/>
    <property type="match status" value="1"/>
</dbReference>
<feature type="domain" description="AB hydrolase-1" evidence="1">
    <location>
        <begin position="53"/>
        <end position="309"/>
    </location>
</feature>
<dbReference type="InterPro" id="IPR000073">
    <property type="entry name" value="AB_hydrolase_1"/>
</dbReference>
<comment type="caution">
    <text evidence="2">The sequence shown here is derived from an EMBL/GenBank/DDBJ whole genome shotgun (WGS) entry which is preliminary data.</text>
</comment>
<accession>A0ABP3GIM7</accession>
<dbReference type="SUPFAM" id="SSF53474">
    <property type="entry name" value="alpha/beta-Hydrolases"/>
    <property type="match status" value="1"/>
</dbReference>
<protein>
    <submittedName>
        <fullName evidence="2">Alpha/beta fold hydrolase</fullName>
    </submittedName>
</protein>
<keyword evidence="3" id="KW-1185">Reference proteome</keyword>
<reference evidence="3" key="1">
    <citation type="journal article" date="2019" name="Int. J. Syst. Evol. Microbiol.">
        <title>The Global Catalogue of Microorganisms (GCM) 10K type strain sequencing project: providing services to taxonomists for standard genome sequencing and annotation.</title>
        <authorList>
            <consortium name="The Broad Institute Genomics Platform"/>
            <consortium name="The Broad Institute Genome Sequencing Center for Infectious Disease"/>
            <person name="Wu L."/>
            <person name="Ma J."/>
        </authorList>
    </citation>
    <scope>NUCLEOTIDE SEQUENCE [LARGE SCALE GENOMIC DNA]</scope>
    <source>
        <strain evidence="3">JCM 3146</strain>
    </source>
</reference>
<dbReference type="RefSeq" id="WP_252808448.1">
    <property type="nucleotide sequence ID" value="NZ_BAAABM010000037.1"/>
</dbReference>
<sequence>MSTDHEILELPDFALEQGGTLRPARLAYKTYGRLNADRTNAVLFPTWFAGDHRSNEWLIGEDRALDPRKYFVIVPNLFGNGVSSSPSNTPAPHDAADFPNVTIRDNVRAQHVLVTEHLGIERLELVLGCSMGALQTYQWAVTHPEMVARALPFCGAPKTSPHNVVFIESLRATLTLDAAYRDGRYEAPPLAGIRAFSRVYAGWGFSQAFYGEETYRQLGFTTLEEFLTGFWEANFIDQDANDLLAMLWTWRHADVSATPGMDGDIKRALGSITAETLALPAEKDLYFPPEDEIRAAQHIPGGRVRVIPGIWGHLTGGGANPADAAFIDGAVRDLLATGTDGRG</sequence>
<dbReference type="Pfam" id="PF00561">
    <property type="entry name" value="Abhydrolase_1"/>
    <property type="match status" value="1"/>
</dbReference>
<dbReference type="PIRSF" id="PIRSF000443">
    <property type="entry name" value="Homoser_Ac_trans"/>
    <property type="match status" value="1"/>
</dbReference>
<evidence type="ECO:0000313" key="3">
    <source>
        <dbReference type="Proteomes" id="UP001501822"/>
    </source>
</evidence>
<dbReference type="Gene3D" id="3.40.50.1820">
    <property type="entry name" value="alpha/beta hydrolase"/>
    <property type="match status" value="1"/>
</dbReference>
<dbReference type="Proteomes" id="UP001501822">
    <property type="component" value="Unassembled WGS sequence"/>
</dbReference>
<gene>
    <name evidence="2" type="ORF">GCM10010151_39260</name>
</gene>
<evidence type="ECO:0000259" key="1">
    <source>
        <dbReference type="Pfam" id="PF00561"/>
    </source>
</evidence>
<dbReference type="PANTHER" id="PTHR32268:SF15">
    <property type="entry name" value="HOMOSERINE ACETYLTRANSFERASE FAMILY PROTEIN (AFU_ORTHOLOGUE AFUA_1G15350)"/>
    <property type="match status" value="1"/>
</dbReference>
<keyword evidence="2" id="KW-0378">Hydrolase</keyword>
<dbReference type="InterPro" id="IPR029058">
    <property type="entry name" value="AB_hydrolase_fold"/>
</dbReference>
<name>A0ABP3GIM7_9ACTN</name>
<proteinExistence type="predicted"/>
<organism evidence="2 3">
    <name type="scientific">Actinoallomurus spadix</name>
    <dbReference type="NCBI Taxonomy" id="79912"/>
    <lineage>
        <taxon>Bacteria</taxon>
        <taxon>Bacillati</taxon>
        <taxon>Actinomycetota</taxon>
        <taxon>Actinomycetes</taxon>
        <taxon>Streptosporangiales</taxon>
        <taxon>Thermomonosporaceae</taxon>
        <taxon>Actinoallomurus</taxon>
    </lineage>
</organism>
<dbReference type="InterPro" id="IPR008220">
    <property type="entry name" value="HAT_MetX-like"/>
</dbReference>
<evidence type="ECO:0000313" key="2">
    <source>
        <dbReference type="EMBL" id="GAA0345815.1"/>
    </source>
</evidence>
<dbReference type="EMBL" id="BAAABM010000037">
    <property type="protein sequence ID" value="GAA0345815.1"/>
    <property type="molecule type" value="Genomic_DNA"/>
</dbReference>
<dbReference type="NCBIfam" id="NF005757">
    <property type="entry name" value="PRK07581.1"/>
    <property type="match status" value="1"/>
</dbReference>